<dbReference type="EMBL" id="CP117812">
    <property type="protein sequence ID" value="WDE98968.1"/>
    <property type="molecule type" value="Genomic_DNA"/>
</dbReference>
<reference evidence="1 2" key="1">
    <citation type="submission" date="2023-02" db="EMBL/GenBank/DDBJ databases">
        <title>Genome sequence of Lentisphaera profundi SAORIC-696.</title>
        <authorList>
            <person name="Kim e."/>
            <person name="Cho J.-C."/>
            <person name="Choi A."/>
            <person name="Kang I."/>
        </authorList>
    </citation>
    <scope>NUCLEOTIDE SEQUENCE [LARGE SCALE GENOMIC DNA]</scope>
    <source>
        <strain evidence="1 2">SAORIC-696</strain>
    </source>
</reference>
<dbReference type="InterPro" id="IPR029058">
    <property type="entry name" value="AB_hydrolase_fold"/>
</dbReference>
<evidence type="ECO:0000313" key="1">
    <source>
        <dbReference type="EMBL" id="WDE98968.1"/>
    </source>
</evidence>
<evidence type="ECO:0000313" key="2">
    <source>
        <dbReference type="Proteomes" id="UP001214250"/>
    </source>
</evidence>
<sequence>MTKSIIFISWIFFHSLMAIDLDQVRTDLVTQSVTNHSPAPGKRVRQFHKNYVGSKVYHTLYLPTDWVKGKSYPVIVEYAGNKWKSSPGTVEGSNLGYGISGGQGVIWVCMPFVDKLNKKNAKTWWGNVDATVAYCKTTVQLICADYGGDSSKVFIAGFSRGAIACNYIGLHDDEIASLWRGFICHSHYDGVRKWPYNASDKASAKLRLQRLGKRPQFISQEKSIDTTKTYLKNALPAGNFTFQAMPFSNHTDAWVLRDLPERKILRDWFWKIIKEK</sequence>
<accession>A0ABY7W3Z0</accession>
<name>A0ABY7W3Z0_9BACT</name>
<dbReference type="SUPFAM" id="SSF53474">
    <property type="entry name" value="alpha/beta-Hydrolases"/>
    <property type="match status" value="1"/>
</dbReference>
<proteinExistence type="predicted"/>
<keyword evidence="2" id="KW-1185">Reference proteome</keyword>
<dbReference type="Gene3D" id="3.40.50.1820">
    <property type="entry name" value="alpha/beta hydrolase"/>
    <property type="match status" value="1"/>
</dbReference>
<dbReference type="Proteomes" id="UP001214250">
    <property type="component" value="Chromosome 2"/>
</dbReference>
<gene>
    <name evidence="1" type="ORF">PQO03_14100</name>
</gene>
<dbReference type="RefSeq" id="WP_274153833.1">
    <property type="nucleotide sequence ID" value="NZ_CP117812.1"/>
</dbReference>
<protein>
    <submittedName>
        <fullName evidence="1">Uncharacterized protein</fullName>
    </submittedName>
</protein>
<organism evidence="1 2">
    <name type="scientific">Lentisphaera profundi</name>
    <dbReference type="NCBI Taxonomy" id="1658616"/>
    <lineage>
        <taxon>Bacteria</taxon>
        <taxon>Pseudomonadati</taxon>
        <taxon>Lentisphaerota</taxon>
        <taxon>Lentisphaeria</taxon>
        <taxon>Lentisphaerales</taxon>
        <taxon>Lentisphaeraceae</taxon>
        <taxon>Lentisphaera</taxon>
    </lineage>
</organism>